<feature type="region of interest" description="Disordered" evidence="9">
    <location>
        <begin position="121"/>
        <end position="140"/>
    </location>
</feature>
<keyword evidence="4" id="KW-0479">Metal-binding</keyword>
<dbReference type="GO" id="GO:0005737">
    <property type="term" value="C:cytoplasm"/>
    <property type="evidence" value="ECO:0007669"/>
    <property type="project" value="TreeGrafter"/>
</dbReference>
<keyword evidence="12" id="KW-1185">Reference proteome</keyword>
<dbReference type="InterPro" id="IPR032675">
    <property type="entry name" value="LRR_dom_sf"/>
</dbReference>
<evidence type="ECO:0000256" key="7">
    <source>
        <dbReference type="ARBA" id="ARBA00022833"/>
    </source>
</evidence>
<dbReference type="InterPro" id="IPR001841">
    <property type="entry name" value="Znf_RING"/>
</dbReference>
<dbReference type="GO" id="GO:0061630">
    <property type="term" value="F:ubiquitin protein ligase activity"/>
    <property type="evidence" value="ECO:0007669"/>
    <property type="project" value="UniProtKB-EC"/>
</dbReference>
<dbReference type="STRING" id="3750.A0A498JEV7"/>
<evidence type="ECO:0000256" key="4">
    <source>
        <dbReference type="ARBA" id="ARBA00022723"/>
    </source>
</evidence>
<dbReference type="EC" id="2.3.2.27" evidence="2"/>
<dbReference type="GO" id="GO:0008270">
    <property type="term" value="F:zinc ion binding"/>
    <property type="evidence" value="ECO:0007669"/>
    <property type="project" value="UniProtKB-KW"/>
</dbReference>
<dbReference type="CDD" id="cd16667">
    <property type="entry name" value="RING-H2_RNF126-like"/>
    <property type="match status" value="1"/>
</dbReference>
<dbReference type="InterPro" id="IPR013083">
    <property type="entry name" value="Znf_RING/FYVE/PHD"/>
</dbReference>
<keyword evidence="6" id="KW-0833">Ubl conjugation pathway</keyword>
<evidence type="ECO:0000256" key="3">
    <source>
        <dbReference type="ARBA" id="ARBA00022679"/>
    </source>
</evidence>
<proteinExistence type="predicted"/>
<keyword evidence="5 8" id="KW-0863">Zinc-finger</keyword>
<evidence type="ECO:0000256" key="1">
    <source>
        <dbReference type="ARBA" id="ARBA00000900"/>
    </source>
</evidence>
<dbReference type="GO" id="GO:0016567">
    <property type="term" value="P:protein ubiquitination"/>
    <property type="evidence" value="ECO:0007669"/>
    <property type="project" value="TreeGrafter"/>
</dbReference>
<evidence type="ECO:0000313" key="12">
    <source>
        <dbReference type="Proteomes" id="UP000290289"/>
    </source>
</evidence>
<dbReference type="PROSITE" id="PS50089">
    <property type="entry name" value="ZF_RING_2"/>
    <property type="match status" value="1"/>
</dbReference>
<feature type="domain" description="RING-type" evidence="10">
    <location>
        <begin position="193"/>
        <end position="234"/>
    </location>
</feature>
<evidence type="ECO:0000256" key="2">
    <source>
        <dbReference type="ARBA" id="ARBA00012483"/>
    </source>
</evidence>
<accession>A0A498JEV7</accession>
<dbReference type="Pfam" id="PF13639">
    <property type="entry name" value="zf-RING_2"/>
    <property type="match status" value="1"/>
</dbReference>
<sequence length="605" mass="68508">MSLQAHRPRVTVNGIRRMRTHRYFWCQHCQRTIRIASSNPYTILCPYCSTEFNHELDVANPRLADHLITDLEQPPSPAARLLESLSLALDSRLPRARWQTENEDERLSWITLRFDRPPRTPRLQVSASSENLVPRPNYNREDGAFEDAVRDVTGETWTVENDRPGPPPAATSAIRALPLVTVSEGQLANEPSCPVCKEAFEVGGEVREMPCKHVYHSDCILPWLHIHNTCPVCRYELRTAGSCNPNDDYYGDEEEVTESPDIWGWWNHFISFWPFSALVNWTQRYLDNQQRTGVVYILPVSENRTFLDLSYAFDLRSRDLAVLDACCPRLRRLWVLDLVEDNELEAVGSNCPLLEELRVFACHPDIIIREVTESGFVAVSYMAAENSAASSIYAFSSSTRRKKAFGERHCVLKGCPKLKKLEIRECPFGNVDLLSGIEKYESVRSLWISACNVTMAACRLLASDGGNYDRLADKGREGMPRLLISVSEDSKLLLYVLNLTEYVVACSSSILLRAETCFSGSSDREVIESLAANWERVLLRCLKHVCLINNGLAFQHGCRKTCQEYVASAVENSSGPRFISKAYAVVTCEANYRQGDRVMDDEDGN</sequence>
<dbReference type="EMBL" id="RDQH01000334">
    <property type="protein sequence ID" value="RXH92353.1"/>
    <property type="molecule type" value="Genomic_DNA"/>
</dbReference>
<comment type="caution">
    <text evidence="11">The sequence shown here is derived from an EMBL/GenBank/DDBJ whole genome shotgun (WGS) entry which is preliminary data.</text>
</comment>
<dbReference type="PANTHER" id="PTHR15710">
    <property type="entry name" value="E3 UBIQUITIN-PROTEIN LIGASE PRAJA"/>
    <property type="match status" value="1"/>
</dbReference>
<dbReference type="PANTHER" id="PTHR15710:SF224">
    <property type="entry name" value="RING-TYPE DOMAIN-CONTAINING PROTEIN"/>
    <property type="match status" value="1"/>
</dbReference>
<organism evidence="11 12">
    <name type="scientific">Malus domestica</name>
    <name type="common">Apple</name>
    <name type="synonym">Pyrus malus</name>
    <dbReference type="NCBI Taxonomy" id="3750"/>
    <lineage>
        <taxon>Eukaryota</taxon>
        <taxon>Viridiplantae</taxon>
        <taxon>Streptophyta</taxon>
        <taxon>Embryophyta</taxon>
        <taxon>Tracheophyta</taxon>
        <taxon>Spermatophyta</taxon>
        <taxon>Magnoliopsida</taxon>
        <taxon>eudicotyledons</taxon>
        <taxon>Gunneridae</taxon>
        <taxon>Pentapetalae</taxon>
        <taxon>rosids</taxon>
        <taxon>fabids</taxon>
        <taxon>Rosales</taxon>
        <taxon>Rosaceae</taxon>
        <taxon>Amygdaloideae</taxon>
        <taxon>Maleae</taxon>
        <taxon>Malus</taxon>
    </lineage>
</organism>
<dbReference type="SMART" id="SM00184">
    <property type="entry name" value="RING"/>
    <property type="match status" value="1"/>
</dbReference>
<protein>
    <recommendedName>
        <fullName evidence="2">RING-type E3 ubiquitin transferase</fullName>
        <ecNumber evidence="2">2.3.2.27</ecNumber>
    </recommendedName>
</protein>
<name>A0A498JEV7_MALDO</name>
<dbReference type="SUPFAM" id="SSF57850">
    <property type="entry name" value="RING/U-box"/>
    <property type="match status" value="1"/>
</dbReference>
<evidence type="ECO:0000259" key="10">
    <source>
        <dbReference type="PROSITE" id="PS50089"/>
    </source>
</evidence>
<evidence type="ECO:0000313" key="11">
    <source>
        <dbReference type="EMBL" id="RXH92353.1"/>
    </source>
</evidence>
<reference evidence="11 12" key="1">
    <citation type="submission" date="2018-10" db="EMBL/GenBank/DDBJ databases">
        <title>A high-quality apple genome assembly.</title>
        <authorList>
            <person name="Hu J."/>
        </authorList>
    </citation>
    <scope>NUCLEOTIDE SEQUENCE [LARGE SCALE GENOMIC DNA]</scope>
    <source>
        <strain evidence="12">cv. HFTH1</strain>
        <tissue evidence="11">Young leaf</tissue>
    </source>
</reference>
<evidence type="ECO:0000256" key="6">
    <source>
        <dbReference type="ARBA" id="ARBA00022786"/>
    </source>
</evidence>
<evidence type="ECO:0000256" key="8">
    <source>
        <dbReference type="PROSITE-ProRule" id="PRU00175"/>
    </source>
</evidence>
<keyword evidence="3" id="KW-0808">Transferase</keyword>
<comment type="catalytic activity">
    <reaction evidence="1">
        <text>S-ubiquitinyl-[E2 ubiquitin-conjugating enzyme]-L-cysteine + [acceptor protein]-L-lysine = [E2 ubiquitin-conjugating enzyme]-L-cysteine + N(6)-ubiquitinyl-[acceptor protein]-L-lysine.</text>
        <dbReference type="EC" id="2.3.2.27"/>
    </reaction>
</comment>
<dbReference type="SUPFAM" id="SSF52047">
    <property type="entry name" value="RNI-like"/>
    <property type="match status" value="1"/>
</dbReference>
<dbReference type="Gene3D" id="3.80.10.10">
    <property type="entry name" value="Ribonuclease Inhibitor"/>
    <property type="match status" value="1"/>
</dbReference>
<evidence type="ECO:0000256" key="9">
    <source>
        <dbReference type="SAM" id="MobiDB-lite"/>
    </source>
</evidence>
<dbReference type="AlphaFoldDB" id="A0A498JEV7"/>
<dbReference type="FunFam" id="3.30.40.10:FF:000022">
    <property type="entry name" value="E3 ubiquitin-protein ligase RING1-like"/>
    <property type="match status" value="1"/>
</dbReference>
<dbReference type="Gene3D" id="3.30.40.10">
    <property type="entry name" value="Zinc/RING finger domain, C3HC4 (zinc finger)"/>
    <property type="match status" value="1"/>
</dbReference>
<dbReference type="Proteomes" id="UP000290289">
    <property type="component" value="Chromosome 8"/>
</dbReference>
<evidence type="ECO:0000256" key="5">
    <source>
        <dbReference type="ARBA" id="ARBA00022771"/>
    </source>
</evidence>
<gene>
    <name evidence="11" type="ORF">DVH24_033249</name>
</gene>
<keyword evidence="7" id="KW-0862">Zinc</keyword>